<proteinExistence type="predicted"/>
<name>A0A2V5IAX0_ASPV1</name>
<protein>
    <submittedName>
        <fullName evidence="1">Uncharacterized protein</fullName>
    </submittedName>
</protein>
<dbReference type="Proteomes" id="UP000249829">
    <property type="component" value="Unassembled WGS sequence"/>
</dbReference>
<organism evidence="1 2">
    <name type="scientific">Aspergillus violaceofuscus (strain CBS 115571)</name>
    <dbReference type="NCBI Taxonomy" id="1450538"/>
    <lineage>
        <taxon>Eukaryota</taxon>
        <taxon>Fungi</taxon>
        <taxon>Dikarya</taxon>
        <taxon>Ascomycota</taxon>
        <taxon>Pezizomycotina</taxon>
        <taxon>Eurotiomycetes</taxon>
        <taxon>Eurotiomycetidae</taxon>
        <taxon>Eurotiales</taxon>
        <taxon>Aspergillaceae</taxon>
        <taxon>Aspergillus</taxon>
    </lineage>
</organism>
<accession>A0A2V5IAX0</accession>
<dbReference type="AlphaFoldDB" id="A0A2V5IAX0"/>
<evidence type="ECO:0000313" key="1">
    <source>
        <dbReference type="EMBL" id="PYI16766.1"/>
    </source>
</evidence>
<dbReference type="EMBL" id="KZ825165">
    <property type="protein sequence ID" value="PYI16766.1"/>
    <property type="molecule type" value="Genomic_DNA"/>
</dbReference>
<sequence length="71" mass="7899">MEWGVLVLMISTTGRRSSGAHVSRGFLTMGPWEGSFLYRIEWVICTRSAGVLFWRLGIGRSAALTARQTPL</sequence>
<keyword evidence="2" id="KW-1185">Reference proteome</keyword>
<evidence type="ECO:0000313" key="2">
    <source>
        <dbReference type="Proteomes" id="UP000249829"/>
    </source>
</evidence>
<reference evidence="1 2" key="1">
    <citation type="submission" date="2018-02" db="EMBL/GenBank/DDBJ databases">
        <title>The genomes of Aspergillus section Nigri reveals drivers in fungal speciation.</title>
        <authorList>
            <consortium name="DOE Joint Genome Institute"/>
            <person name="Vesth T.C."/>
            <person name="Nybo J."/>
            <person name="Theobald S."/>
            <person name="Brandl J."/>
            <person name="Frisvad J.C."/>
            <person name="Nielsen K.F."/>
            <person name="Lyhne E.K."/>
            <person name="Kogle M.E."/>
            <person name="Kuo A."/>
            <person name="Riley R."/>
            <person name="Clum A."/>
            <person name="Nolan M."/>
            <person name="Lipzen A."/>
            <person name="Salamov A."/>
            <person name="Henrissat B."/>
            <person name="Wiebenga A."/>
            <person name="De vries R.P."/>
            <person name="Grigoriev I.V."/>
            <person name="Mortensen U.H."/>
            <person name="Andersen M.R."/>
            <person name="Baker S.E."/>
        </authorList>
    </citation>
    <scope>NUCLEOTIDE SEQUENCE [LARGE SCALE GENOMIC DNA]</scope>
    <source>
        <strain evidence="1 2">CBS 115571</strain>
    </source>
</reference>
<gene>
    <name evidence="1" type="ORF">BO99DRAFT_214573</name>
</gene>